<dbReference type="PANTHER" id="PTHR13069">
    <property type="entry name" value="ALKYLATED DNA REPAIR PROTEIN ALKB HOMOLOG 8"/>
    <property type="match status" value="1"/>
</dbReference>
<evidence type="ECO:0000313" key="11">
    <source>
        <dbReference type="RefSeq" id="XP_022244109.1"/>
    </source>
</evidence>
<feature type="region of interest" description="Disordered" evidence="3">
    <location>
        <begin position="301"/>
        <end position="330"/>
    </location>
</feature>
<dbReference type="Pfam" id="PF08241">
    <property type="entry name" value="Methyltransf_11"/>
    <property type="match status" value="1"/>
</dbReference>
<dbReference type="InterPro" id="IPR029063">
    <property type="entry name" value="SAM-dependent_MTases_sf"/>
</dbReference>
<name>A0ABM1B824_LIMPO</name>
<evidence type="ECO:0000256" key="2">
    <source>
        <dbReference type="ARBA" id="ARBA00022679"/>
    </source>
</evidence>
<evidence type="ECO:0000256" key="1">
    <source>
        <dbReference type="ARBA" id="ARBA00022603"/>
    </source>
</evidence>
<evidence type="ECO:0000313" key="10">
    <source>
        <dbReference type="RefSeq" id="XP_022244108.1"/>
    </source>
</evidence>
<dbReference type="CDD" id="cd02440">
    <property type="entry name" value="AdoMet_MTases"/>
    <property type="match status" value="1"/>
</dbReference>
<organism evidence="5 6">
    <name type="scientific">Limulus polyphemus</name>
    <name type="common">Atlantic horseshoe crab</name>
    <dbReference type="NCBI Taxonomy" id="6850"/>
    <lineage>
        <taxon>Eukaryota</taxon>
        <taxon>Metazoa</taxon>
        <taxon>Ecdysozoa</taxon>
        <taxon>Arthropoda</taxon>
        <taxon>Chelicerata</taxon>
        <taxon>Merostomata</taxon>
        <taxon>Xiphosura</taxon>
        <taxon>Limulidae</taxon>
        <taxon>Limulus</taxon>
    </lineage>
</organism>
<dbReference type="RefSeq" id="XP_022244106.1">
    <property type="nucleotide sequence ID" value="XM_022388398.1"/>
</dbReference>
<evidence type="ECO:0000313" key="7">
    <source>
        <dbReference type="RefSeq" id="XP_022244105.1"/>
    </source>
</evidence>
<evidence type="ECO:0000313" key="6">
    <source>
        <dbReference type="RefSeq" id="XP_013776705.1"/>
    </source>
</evidence>
<dbReference type="Gene3D" id="3.40.50.150">
    <property type="entry name" value="Vaccinia Virus protein VP39"/>
    <property type="match status" value="2"/>
</dbReference>
<dbReference type="InterPro" id="IPR013216">
    <property type="entry name" value="Methyltransf_11"/>
</dbReference>
<evidence type="ECO:0000256" key="3">
    <source>
        <dbReference type="SAM" id="MobiDB-lite"/>
    </source>
</evidence>
<keyword evidence="2" id="KW-0808">Transferase</keyword>
<dbReference type="SUPFAM" id="SSF53335">
    <property type="entry name" value="S-adenosyl-L-methionine-dependent methyltransferases"/>
    <property type="match status" value="1"/>
</dbReference>
<accession>A0ABM1B824</accession>
<feature type="compositionally biased region" description="Polar residues" evidence="3">
    <location>
        <begin position="797"/>
        <end position="834"/>
    </location>
</feature>
<feature type="region of interest" description="Disordered" evidence="3">
    <location>
        <begin position="729"/>
        <end position="749"/>
    </location>
</feature>
<evidence type="ECO:0000313" key="5">
    <source>
        <dbReference type="Proteomes" id="UP000694941"/>
    </source>
</evidence>
<reference evidence="6 7" key="1">
    <citation type="submission" date="2025-05" db="UniProtKB">
        <authorList>
            <consortium name="RefSeq"/>
        </authorList>
    </citation>
    <scope>IDENTIFICATION</scope>
    <source>
        <tissue evidence="6 7">Muscle</tissue>
    </source>
</reference>
<sequence>MAPSMPDKETDSAREEKQARSVALEKAYVHDVYDQIAPHFRNSRYRAWPHVKHFLLDLEPGSLVADVGCGNGKYLDINSEVYKVGGDRCSSMIQTAGKKGQEALICDNHQLPFRDESFDAAISIAVIHHFATTERRVRALQELARILRIGGKVMITVWAMEQNNRKFDSQDVLVPWHQPVTSSSEDRGSSAERELTSTNTSDDDLLVYNAYLPPSDTEAPFGHVSRRKNRFKTTDSRYRSQRSGFLYNGSSSSELSSPNETCYSFIRRAFKKLTVPSSPYSGHSTSKPYFYSSCRRPWFSESTESSNPPTPPTQQPQEELHRDESQDSEEPVDMCIELRHLEEDDFTSVSREDKHGERVKKKEEKVWSLTDLLSIIPSFFRIRRTSDKDTMKDLQKRISTVSDPREYLVKSVTKNGLVRSRSTMSCVARFDSLKSLVDNTLYNKEKLPCVTESTTTDDTVSSKFTVSDIANGNIILPDKEKNELKSHESKKTPKKVVPKLPSEFIPTNVENSSSLTLPDNANVLHNIVNDIYTGEEMRRQNTKNHVLLAKTSFQAVQNKNANKNYRNTQTNIENNHETLNSEAGMFEAEQDKVESRLSSYYSMPELHTIGTEENLWIHENQLAVTDHSFSANRPDKDNYDGVMDYWGYGDHAIRWQEEDDNFSSVSLTARLPAHRSNDMCVSMLKKGQVRRSVSIDTAKKLTPTPQSSGSSTSLAQGLPVGCLRIKRIPQSPSRRESLKSDTSVDSEESIVSVIARKNNGVQSESSVDSEESIISVIQRSSSEIEALMMRKEHSRAGSRSAQASPLTLLNSSGNTSDSSPPLSASGLGTNSSYATGLHYSRPNGDQKSSQTNVNAGALERDICSSPVPETTTHEGRTSNQKYTYVRECEAVEKSPNVSPPKLIADKPFTDHNLHSKQVFTFDEKETFPSFDNGKKESHINTLNNTVDQYFIKNLDVSVSCQTRGTLLYQKNEFDPRPICSSRSLFQQTRNTGSLGLITIPAEQPFKPFSGCSVEEKLETSINEEGLKVKGENVEVSGDHQSLKSNDKVQCPNQIKLGENCNINWKDSSSSLSSNAAEFIKPTDRPDIVPNVAQNDTCSPINMMKGFESKFYGNDKFVDILPRLLNKDECRETTVNTTVETLNSATGQKRNEPLEDSSRLNKYDSEILAKVNKTPMKSSEIPKDVSKDNVVQISDFADDMMNCVNNTSGNICFQKGRENLLVTNSKRISSVVLKSENHSECVKDAERNVLPDNLPNFNEVNARLLETGASNPIDGTKLLSMVAQHIDMLQESLTAEQLRIEDTIVKDIEIEEKDNQKTESVTVEEENTNKNVTIKNQTQEPVIIEVQKTKTKDLNTGKTITVTDLIIEDFEEVDQTVIGSSSSEDKRTRADACGDRRLEEAVKVVDQNTETGEGSNILEAVTVEDKQIKALTVGDRKILDVIAVEDERVVADTSRDSNVLESVTVKNKHIKALTVGDRKILDVIAVEDERVVADTSRDSNVLESVTVKNKHIKALTVGDRKIQENATVVDQVIKDDTTGNRIILETITGEVQKTKVIKSGCDNMARSVLTEEQRLGDFISTEEQEIMKAFALESQKVKLENKLGCTEKETLVHEINDAVDLTNKMTSALKKSDHSVNYLQDDDQKHVSMELTDVPEIFHADQTVLEVKQQKETLATKQNTTGSLVQNKSLSMSSSQESLQDHEDGAMTYHRYYHVFRQGELDSLIERYVENLHIISSYYDHANWCIIAEKVQVWTI</sequence>
<dbReference type="InterPro" id="IPR051422">
    <property type="entry name" value="AlkB_tRNA_MeTrf/Diox"/>
</dbReference>
<dbReference type="Proteomes" id="UP000694941">
    <property type="component" value="Unplaced"/>
</dbReference>
<feature type="domain" description="Methyltransferase type 11" evidence="4">
    <location>
        <begin position="66"/>
        <end position="155"/>
    </location>
</feature>
<feature type="compositionally biased region" description="Low complexity" evidence="3">
    <location>
        <begin position="701"/>
        <end position="716"/>
    </location>
</feature>
<proteinExistence type="predicted"/>
<dbReference type="PANTHER" id="PTHR13069:SF37">
    <property type="entry name" value="FIRE DANCER"/>
    <property type="match status" value="1"/>
</dbReference>
<feature type="region of interest" description="Disordered" evidence="3">
    <location>
        <begin position="789"/>
        <end position="878"/>
    </location>
</feature>
<evidence type="ECO:0000313" key="8">
    <source>
        <dbReference type="RefSeq" id="XP_022244106.1"/>
    </source>
</evidence>
<keyword evidence="5" id="KW-1185">Reference proteome</keyword>
<keyword evidence="1" id="KW-0489">Methyltransferase</keyword>
<dbReference type="RefSeq" id="XP_022244107.1">
    <property type="nucleotide sequence ID" value="XM_022388399.1"/>
</dbReference>
<evidence type="ECO:0000313" key="9">
    <source>
        <dbReference type="RefSeq" id="XP_022244107.1"/>
    </source>
</evidence>
<dbReference type="RefSeq" id="XP_013776705.1">
    <property type="nucleotide sequence ID" value="XM_013921251.2"/>
</dbReference>
<feature type="region of interest" description="Disordered" evidence="3">
    <location>
        <begin position="179"/>
        <end position="198"/>
    </location>
</feature>
<feature type="compositionally biased region" description="Basic and acidic residues" evidence="3">
    <location>
        <begin position="184"/>
        <end position="195"/>
    </location>
</feature>
<feature type="compositionally biased region" description="Polar residues" evidence="3">
    <location>
        <begin position="843"/>
        <end position="854"/>
    </location>
</feature>
<dbReference type="GeneID" id="106461431"/>
<protein>
    <submittedName>
        <fullName evidence="6 7">Uncharacterized protein LOC106461431 isoform X1</fullName>
    </submittedName>
</protein>
<dbReference type="RefSeq" id="XP_022244108.1">
    <property type="nucleotide sequence ID" value="XM_022388400.1"/>
</dbReference>
<dbReference type="RefSeq" id="XP_022244105.1">
    <property type="nucleotide sequence ID" value="XM_022388397.1"/>
</dbReference>
<feature type="region of interest" description="Disordered" evidence="3">
    <location>
        <begin position="696"/>
        <end position="716"/>
    </location>
</feature>
<evidence type="ECO:0000259" key="4">
    <source>
        <dbReference type="Pfam" id="PF08241"/>
    </source>
</evidence>
<gene>
    <name evidence="6 7 8 9 10 11" type="primary">LOC106461431</name>
</gene>
<dbReference type="RefSeq" id="XP_022244109.1">
    <property type="nucleotide sequence ID" value="XM_022388401.1"/>
</dbReference>